<keyword evidence="3" id="KW-1185">Reference proteome</keyword>
<keyword evidence="1" id="KW-0472">Membrane</keyword>
<feature type="transmembrane region" description="Helical" evidence="1">
    <location>
        <begin position="107"/>
        <end position="124"/>
    </location>
</feature>
<accession>A0A0C9M3U6</accession>
<dbReference type="EMBL" id="DF836336">
    <property type="protein sequence ID" value="GAN03736.1"/>
    <property type="molecule type" value="Genomic_DNA"/>
</dbReference>
<feature type="transmembrane region" description="Helical" evidence="1">
    <location>
        <begin position="7"/>
        <end position="35"/>
    </location>
</feature>
<dbReference type="AlphaFoldDB" id="A0A0C9M3U6"/>
<gene>
    <name evidence="2" type="ORF">MAM1_0047d03191</name>
</gene>
<feature type="transmembrane region" description="Helical" evidence="1">
    <location>
        <begin position="75"/>
        <end position="101"/>
    </location>
</feature>
<evidence type="ECO:0000313" key="2">
    <source>
        <dbReference type="EMBL" id="GAN03736.1"/>
    </source>
</evidence>
<sequence length="157" mass="17209">MLSLGNLVLFAAAAVHLLSWCCLEAVCCLLLLLLFTCCCIGDDMHYSFGRLMIFAATVVVYLLSWCGLGACFCCLLSFFICCLGAVYSCCGCSFIITVLVMHSLGKLVQFTAAVAVYLLFWRLLGVRFYCCCRSFAVFMMLYCVNLVLSAAAASIYC</sequence>
<keyword evidence="1" id="KW-1133">Transmembrane helix</keyword>
<organism evidence="2">
    <name type="scientific">Mucor ambiguus</name>
    <dbReference type="NCBI Taxonomy" id="91626"/>
    <lineage>
        <taxon>Eukaryota</taxon>
        <taxon>Fungi</taxon>
        <taxon>Fungi incertae sedis</taxon>
        <taxon>Mucoromycota</taxon>
        <taxon>Mucoromycotina</taxon>
        <taxon>Mucoromycetes</taxon>
        <taxon>Mucorales</taxon>
        <taxon>Mucorineae</taxon>
        <taxon>Mucoraceae</taxon>
        <taxon>Mucor</taxon>
    </lineage>
</organism>
<keyword evidence="1" id="KW-0812">Transmembrane</keyword>
<feature type="transmembrane region" description="Helical" evidence="1">
    <location>
        <begin position="47"/>
        <end position="68"/>
    </location>
</feature>
<protein>
    <submittedName>
        <fullName evidence="2">Uncharacterized protein</fullName>
    </submittedName>
</protein>
<reference evidence="2" key="1">
    <citation type="submission" date="2014-09" db="EMBL/GenBank/DDBJ databases">
        <title>Draft genome sequence of an oleaginous Mucoromycotina fungus Mucor ambiguus NBRC6742.</title>
        <authorList>
            <person name="Takeda I."/>
            <person name="Yamane N."/>
            <person name="Morita T."/>
            <person name="Tamano K."/>
            <person name="Machida M."/>
            <person name="Baker S."/>
            <person name="Koike H."/>
        </authorList>
    </citation>
    <scope>NUCLEOTIDE SEQUENCE</scope>
    <source>
        <strain evidence="2">NBRC 6742</strain>
    </source>
</reference>
<name>A0A0C9M3U6_9FUNG</name>
<evidence type="ECO:0000256" key="1">
    <source>
        <dbReference type="SAM" id="Phobius"/>
    </source>
</evidence>
<evidence type="ECO:0000313" key="3">
    <source>
        <dbReference type="Proteomes" id="UP000053815"/>
    </source>
</evidence>
<proteinExistence type="predicted"/>
<dbReference type="Proteomes" id="UP000053815">
    <property type="component" value="Unassembled WGS sequence"/>
</dbReference>
<feature type="transmembrane region" description="Helical" evidence="1">
    <location>
        <begin position="136"/>
        <end position="156"/>
    </location>
</feature>